<evidence type="ECO:0000256" key="1">
    <source>
        <dbReference type="SAM" id="MobiDB-lite"/>
    </source>
</evidence>
<comment type="caution">
    <text evidence="2">The sequence shown here is derived from an EMBL/GenBank/DDBJ whole genome shotgun (WGS) entry which is preliminary data.</text>
</comment>
<feature type="region of interest" description="Disordered" evidence="1">
    <location>
        <begin position="245"/>
        <end position="302"/>
    </location>
</feature>
<accession>A0AAJ0GH30</accession>
<dbReference type="AlphaFoldDB" id="A0AAJ0GH30"/>
<reference evidence="2" key="1">
    <citation type="submission" date="2023-04" db="EMBL/GenBank/DDBJ databases">
        <title>Black Yeasts Isolated from many extreme environments.</title>
        <authorList>
            <person name="Coleine C."/>
            <person name="Stajich J.E."/>
            <person name="Selbmann L."/>
        </authorList>
    </citation>
    <scope>NUCLEOTIDE SEQUENCE</scope>
    <source>
        <strain evidence="2">CCFEE 5312</strain>
    </source>
</reference>
<name>A0AAJ0GH30_9PEZI</name>
<gene>
    <name evidence="2" type="ORF">LTR09_001610</name>
</gene>
<dbReference type="EMBL" id="JAWDJX010000003">
    <property type="protein sequence ID" value="KAK3057426.1"/>
    <property type="molecule type" value="Genomic_DNA"/>
</dbReference>
<protein>
    <submittedName>
        <fullName evidence="2">Uncharacterized protein</fullName>
    </submittedName>
</protein>
<sequence>MELSRTGWPLPTGARAAEAVASFIAQLEQTDPKDHVELISAYEEQLACLDEDLDGFRNAWVLQVGDHLEQNIKAAEWRASQRLTFAQWLDRDALRPFKHAYTKERSTVDQRKPKLERIERAWKGAVASEGWIAASGNTSLEALGKLADSGHSLAEVKQALNAIVYWRVFTQYQSSRKHTQSMNYQYMSLTPTHRDYLSFFVPGEPKRRNWKLNDTLSEAVSSTTLRTGVPGRPMRVAANGLLEDDDSAQQPDISRHAAPLTPPWSRPSSVSAQLPQPASTLTRLRRRDSATPVGNDGTTAKRQKIEEALRLNLESSRQGRGPSTAVNPMRPILPANVPPMGYYRAWPETAFEHQAAQHSETELAARIAEFFNFENDDRLVDDNTSSVTTMVQGEELQNHFLFPFVPPSPDPSSTASSSNLHATAQRLIELRAASTPARQPTDEPDDGAPNSLRTFFARNRSMFVRLAELDDAAQLPQAQPIMAYLHAAASAPASDGGLEHMGALRFADAIWFGITAAGES</sequence>
<organism evidence="2 3">
    <name type="scientific">Extremus antarcticus</name>
    <dbReference type="NCBI Taxonomy" id="702011"/>
    <lineage>
        <taxon>Eukaryota</taxon>
        <taxon>Fungi</taxon>
        <taxon>Dikarya</taxon>
        <taxon>Ascomycota</taxon>
        <taxon>Pezizomycotina</taxon>
        <taxon>Dothideomycetes</taxon>
        <taxon>Dothideomycetidae</taxon>
        <taxon>Mycosphaerellales</taxon>
        <taxon>Extremaceae</taxon>
        <taxon>Extremus</taxon>
    </lineage>
</organism>
<keyword evidence="3" id="KW-1185">Reference proteome</keyword>
<dbReference type="Proteomes" id="UP001271007">
    <property type="component" value="Unassembled WGS sequence"/>
</dbReference>
<feature type="compositionally biased region" description="Polar residues" evidence="1">
    <location>
        <begin position="266"/>
        <end position="282"/>
    </location>
</feature>
<proteinExistence type="predicted"/>
<evidence type="ECO:0000313" key="2">
    <source>
        <dbReference type="EMBL" id="KAK3057426.1"/>
    </source>
</evidence>
<evidence type="ECO:0000313" key="3">
    <source>
        <dbReference type="Proteomes" id="UP001271007"/>
    </source>
</evidence>